<dbReference type="SMART" id="SM00255">
    <property type="entry name" value="TIR"/>
    <property type="match status" value="1"/>
</dbReference>
<dbReference type="InterPro" id="IPR027417">
    <property type="entry name" value="P-loop_NTPase"/>
</dbReference>
<dbReference type="SUPFAM" id="SSF52200">
    <property type="entry name" value="Toll/Interleukin receptor TIR domain"/>
    <property type="match status" value="1"/>
</dbReference>
<dbReference type="Gene3D" id="3.40.50.10140">
    <property type="entry name" value="Toll/interleukin-1 receptor homology (TIR) domain"/>
    <property type="match status" value="1"/>
</dbReference>
<dbReference type="PANTHER" id="PTHR11017">
    <property type="entry name" value="LEUCINE-RICH REPEAT-CONTAINING PROTEIN"/>
    <property type="match status" value="1"/>
</dbReference>
<dbReference type="InterPro" id="IPR002182">
    <property type="entry name" value="NB-ARC"/>
</dbReference>
<dbReference type="PROSITE" id="PS50104">
    <property type="entry name" value="TIR"/>
    <property type="match status" value="1"/>
</dbReference>
<dbReference type="GO" id="GO:0043531">
    <property type="term" value="F:ADP binding"/>
    <property type="evidence" value="ECO:0007669"/>
    <property type="project" value="InterPro"/>
</dbReference>
<dbReference type="PRINTS" id="PR00364">
    <property type="entry name" value="DISEASERSIST"/>
</dbReference>
<dbReference type="Gramene" id="Pav_sc0000595.1_g920.1.br:mrna">
    <property type="protein sequence ID" value="Pav_sc0000595.1_g920.1.br:mrna"/>
    <property type="gene ID" value="Pav_sc0000595.1_g920.1.br"/>
</dbReference>
<dbReference type="InterPro" id="IPR042197">
    <property type="entry name" value="Apaf_helical"/>
</dbReference>
<dbReference type="InterPro" id="IPR000157">
    <property type="entry name" value="TIR_dom"/>
</dbReference>
<name>A0A6P5SM85_PRUAV</name>
<dbReference type="PANTHER" id="PTHR11017:SF559">
    <property type="entry name" value="DISEASE RESISTANCE PROTEIN CHL1"/>
    <property type="match status" value="1"/>
</dbReference>
<organism evidence="3 4">
    <name type="scientific">Prunus avium</name>
    <name type="common">Cherry</name>
    <name type="synonym">Cerasus avium</name>
    <dbReference type="NCBI Taxonomy" id="42229"/>
    <lineage>
        <taxon>Eukaryota</taxon>
        <taxon>Viridiplantae</taxon>
        <taxon>Streptophyta</taxon>
        <taxon>Embryophyta</taxon>
        <taxon>Tracheophyta</taxon>
        <taxon>Spermatophyta</taxon>
        <taxon>Magnoliopsida</taxon>
        <taxon>eudicotyledons</taxon>
        <taxon>Gunneridae</taxon>
        <taxon>Pentapetalae</taxon>
        <taxon>rosids</taxon>
        <taxon>fabids</taxon>
        <taxon>Rosales</taxon>
        <taxon>Rosaceae</taxon>
        <taxon>Amygdaloideae</taxon>
        <taxon>Amygdaleae</taxon>
        <taxon>Prunus</taxon>
    </lineage>
</organism>
<keyword evidence="3" id="KW-1185">Reference proteome</keyword>
<dbReference type="Pfam" id="PF01582">
    <property type="entry name" value="TIR"/>
    <property type="match status" value="1"/>
</dbReference>
<gene>
    <name evidence="4" type="primary">LOC110757898</name>
</gene>
<protein>
    <submittedName>
        <fullName evidence="4">TMV resistance protein N-like</fullName>
    </submittedName>
</protein>
<dbReference type="GeneID" id="110757898"/>
<accession>A0A6P5SM85</accession>
<proteinExistence type="predicted"/>
<keyword evidence="1" id="KW-0520">NAD</keyword>
<evidence type="ECO:0000313" key="3">
    <source>
        <dbReference type="Proteomes" id="UP000515124"/>
    </source>
</evidence>
<sequence>MRETQTGWMFDVFVSFRTEDTGKNFTDHLCTALDHKGIVTFRYDQALERGKPISTEIQKSIRESRFSIVVFSRSYACSNRCLDELVQILECMSKGQIVYPVFYDVDPSDVRKQKGCFEKAFCEHEQYFKDKVESWRAAMKEAANLSGWDLKNKYQSIVIQEIAERIFNQLSQEVSSAPKDLVGIDSLVKEMNLYLDTGVDDVRITGICGEKGIGKTTIAQVVFDSLSVQFDDRSFLANIKEVSEKQGLVPLQEQLISEILMERSMKIRNVHKGVNTIRNSLCRKKILLVLDGVDQLEQLENLAGNRDWFGAGSRIIITTRDENLLIRYGVDRIYRAVELNHDDALELFCWKAFKQGCPPEDYAGLCNLVLDHAKGIPLALEALGSFLFGRRIPEWKSAVDRLAQVPCTWNYLK</sequence>
<dbReference type="FunFam" id="3.40.50.10140:FF:000007">
    <property type="entry name" value="Disease resistance protein (TIR-NBS-LRR class)"/>
    <property type="match status" value="1"/>
</dbReference>
<dbReference type="SUPFAM" id="SSF52540">
    <property type="entry name" value="P-loop containing nucleoside triphosphate hydrolases"/>
    <property type="match status" value="1"/>
</dbReference>
<dbReference type="AlphaFoldDB" id="A0A6P5SM85"/>
<evidence type="ECO:0000313" key="4">
    <source>
        <dbReference type="RefSeq" id="XP_021815337.1"/>
    </source>
</evidence>
<evidence type="ECO:0000259" key="2">
    <source>
        <dbReference type="PROSITE" id="PS50104"/>
    </source>
</evidence>
<dbReference type="Gene3D" id="1.10.8.430">
    <property type="entry name" value="Helical domain of apoptotic protease-activating factors"/>
    <property type="match status" value="1"/>
</dbReference>
<evidence type="ECO:0000256" key="1">
    <source>
        <dbReference type="ARBA" id="ARBA00023027"/>
    </source>
</evidence>
<dbReference type="Gene3D" id="3.40.50.300">
    <property type="entry name" value="P-loop containing nucleotide triphosphate hydrolases"/>
    <property type="match status" value="1"/>
</dbReference>
<dbReference type="GO" id="GO:0006952">
    <property type="term" value="P:defense response"/>
    <property type="evidence" value="ECO:0007669"/>
    <property type="project" value="InterPro"/>
</dbReference>
<dbReference type="RefSeq" id="XP_021815337.1">
    <property type="nucleotide sequence ID" value="XM_021959645.1"/>
</dbReference>
<dbReference type="InterPro" id="IPR035897">
    <property type="entry name" value="Toll_tir_struct_dom_sf"/>
</dbReference>
<dbReference type="InterPro" id="IPR044974">
    <property type="entry name" value="Disease_R_plants"/>
</dbReference>
<dbReference type="KEGG" id="pavi:110757898"/>
<reference evidence="4" key="1">
    <citation type="submission" date="2025-08" db="UniProtKB">
        <authorList>
            <consortium name="RefSeq"/>
        </authorList>
    </citation>
    <scope>IDENTIFICATION</scope>
</reference>
<dbReference type="GO" id="GO:0007165">
    <property type="term" value="P:signal transduction"/>
    <property type="evidence" value="ECO:0007669"/>
    <property type="project" value="InterPro"/>
</dbReference>
<dbReference type="Proteomes" id="UP000515124">
    <property type="component" value="Unplaced"/>
</dbReference>
<dbReference type="Pfam" id="PF00931">
    <property type="entry name" value="NB-ARC"/>
    <property type="match status" value="1"/>
</dbReference>
<feature type="domain" description="TIR" evidence="2">
    <location>
        <begin position="8"/>
        <end position="170"/>
    </location>
</feature>